<accession>A0A0E9TFC8</accession>
<name>A0A0E9TFC8_ANGAN</name>
<evidence type="ECO:0000313" key="1">
    <source>
        <dbReference type="EMBL" id="JAH52286.1"/>
    </source>
</evidence>
<reference evidence="1" key="2">
    <citation type="journal article" date="2015" name="Fish Shellfish Immunol.">
        <title>Early steps in the European eel (Anguilla anguilla)-Vibrio vulnificus interaction in the gills: Role of the RtxA13 toxin.</title>
        <authorList>
            <person name="Callol A."/>
            <person name="Pajuelo D."/>
            <person name="Ebbesson L."/>
            <person name="Teles M."/>
            <person name="MacKenzie S."/>
            <person name="Amaro C."/>
        </authorList>
    </citation>
    <scope>NUCLEOTIDE SEQUENCE</scope>
</reference>
<protein>
    <submittedName>
        <fullName evidence="1">Uncharacterized protein</fullName>
    </submittedName>
</protein>
<sequence length="36" mass="4005">MNQHTDMISVSMIIIHSFYKGPSMCSHPVSDTTNHG</sequence>
<dbReference type="EMBL" id="GBXM01056291">
    <property type="protein sequence ID" value="JAH52286.1"/>
    <property type="molecule type" value="Transcribed_RNA"/>
</dbReference>
<dbReference type="AlphaFoldDB" id="A0A0E9TFC8"/>
<reference evidence="1" key="1">
    <citation type="submission" date="2014-11" db="EMBL/GenBank/DDBJ databases">
        <authorList>
            <person name="Amaro Gonzalez C."/>
        </authorList>
    </citation>
    <scope>NUCLEOTIDE SEQUENCE</scope>
</reference>
<proteinExistence type="predicted"/>
<organism evidence="1">
    <name type="scientific">Anguilla anguilla</name>
    <name type="common">European freshwater eel</name>
    <name type="synonym">Muraena anguilla</name>
    <dbReference type="NCBI Taxonomy" id="7936"/>
    <lineage>
        <taxon>Eukaryota</taxon>
        <taxon>Metazoa</taxon>
        <taxon>Chordata</taxon>
        <taxon>Craniata</taxon>
        <taxon>Vertebrata</taxon>
        <taxon>Euteleostomi</taxon>
        <taxon>Actinopterygii</taxon>
        <taxon>Neopterygii</taxon>
        <taxon>Teleostei</taxon>
        <taxon>Anguilliformes</taxon>
        <taxon>Anguillidae</taxon>
        <taxon>Anguilla</taxon>
    </lineage>
</organism>